<dbReference type="PANTHER" id="PTHR11451">
    <property type="entry name" value="THREONINE-TRNA LIGASE"/>
    <property type="match status" value="1"/>
</dbReference>
<name>A0ABX7VBX3_XENBU</name>
<dbReference type="Proteomes" id="UP000665047">
    <property type="component" value="Chromosome"/>
</dbReference>
<dbReference type="SUPFAM" id="SSF55681">
    <property type="entry name" value="Class II aaRS and biotin synthetases"/>
    <property type="match status" value="1"/>
</dbReference>
<dbReference type="RefSeq" id="WP_209026590.1">
    <property type="nucleotide sequence ID" value="NZ_CP072455.1"/>
</dbReference>
<feature type="domain" description="Aminoacyl-tRNA synthetase class II (G/ P/ S/T)" evidence="3">
    <location>
        <begin position="2"/>
        <end position="64"/>
    </location>
</feature>
<dbReference type="InterPro" id="IPR045864">
    <property type="entry name" value="aa-tRNA-synth_II/BPL/LPL"/>
</dbReference>
<dbReference type="PRINTS" id="PR01047">
    <property type="entry name" value="TRNASYNTHTHR"/>
</dbReference>
<organism evidence="4 5">
    <name type="scientific">Xenorhabdus budapestensis</name>
    <dbReference type="NCBI Taxonomy" id="290110"/>
    <lineage>
        <taxon>Bacteria</taxon>
        <taxon>Pseudomonadati</taxon>
        <taxon>Pseudomonadota</taxon>
        <taxon>Gammaproteobacteria</taxon>
        <taxon>Enterobacterales</taxon>
        <taxon>Morganellaceae</taxon>
        <taxon>Xenorhabdus</taxon>
    </lineage>
</organism>
<evidence type="ECO:0000313" key="4">
    <source>
        <dbReference type="EMBL" id="QTL38361.1"/>
    </source>
</evidence>
<evidence type="ECO:0000256" key="1">
    <source>
        <dbReference type="ARBA" id="ARBA00008226"/>
    </source>
</evidence>
<keyword evidence="5" id="KW-1185">Reference proteome</keyword>
<evidence type="ECO:0000313" key="5">
    <source>
        <dbReference type="Proteomes" id="UP000665047"/>
    </source>
</evidence>
<gene>
    <name evidence="4" type="ORF">HGO23_10535</name>
</gene>
<dbReference type="Pfam" id="PF00587">
    <property type="entry name" value="tRNA-synt_2b"/>
    <property type="match status" value="1"/>
</dbReference>
<dbReference type="Gene3D" id="3.30.930.10">
    <property type="entry name" value="Bira Bifunctional Protein, Domain 2"/>
    <property type="match status" value="1"/>
</dbReference>
<sequence>MKIELALQDNIGREWQCGTVQLDFNLPERFDIAYTNTAGEKEQPVILHQAIYGSIEQWLGMLLEMTQGALPEWIHSLLIKSGGSIN</sequence>
<comment type="similarity">
    <text evidence="1">Belongs to the class-II aminoacyl-tRNA synthetase family.</text>
</comment>
<accession>A0ABX7VBX3</accession>
<proteinExistence type="inferred from homology"/>
<dbReference type="InterPro" id="IPR002320">
    <property type="entry name" value="Thr-tRNA-ligase_IIa"/>
</dbReference>
<reference evidence="4 5" key="1">
    <citation type="submission" date="2021-03" db="EMBL/GenBank/DDBJ databases">
        <title>Complete Genome Sequence Data of Xenorhabdus budapestensis strain C72, a Candidate Biological Control Agent, from China.</title>
        <authorList>
            <person name="LI B."/>
            <person name="WANG S."/>
            <person name="QIU D."/>
        </authorList>
    </citation>
    <scope>NUCLEOTIDE SEQUENCE [LARGE SCALE GENOMIC DNA]</scope>
    <source>
        <strain evidence="4 5">C-7-2</strain>
    </source>
</reference>
<protein>
    <recommendedName>
        <fullName evidence="3">Aminoacyl-tRNA synthetase class II (G/ P/ S/T) domain-containing protein</fullName>
    </recommendedName>
</protein>
<keyword evidence="2" id="KW-0648">Protein biosynthesis</keyword>
<dbReference type="InterPro" id="IPR002314">
    <property type="entry name" value="aa-tRNA-synt_IIb"/>
</dbReference>
<evidence type="ECO:0000256" key="2">
    <source>
        <dbReference type="ARBA" id="ARBA00022917"/>
    </source>
</evidence>
<dbReference type="PANTHER" id="PTHR11451:SF44">
    <property type="entry name" value="THREONINE--TRNA LIGASE, CHLOROPLASTIC_MITOCHONDRIAL 2"/>
    <property type="match status" value="1"/>
</dbReference>
<evidence type="ECO:0000259" key="3">
    <source>
        <dbReference type="Pfam" id="PF00587"/>
    </source>
</evidence>
<dbReference type="EMBL" id="CP072455">
    <property type="protein sequence ID" value="QTL38361.1"/>
    <property type="molecule type" value="Genomic_DNA"/>
</dbReference>